<dbReference type="PANTHER" id="PTHR11556">
    <property type="entry name" value="FRUCTOSE-1,6-BISPHOSPHATASE-RELATED"/>
    <property type="match status" value="1"/>
</dbReference>
<dbReference type="InterPro" id="IPR000146">
    <property type="entry name" value="FBPase_class-1"/>
</dbReference>
<dbReference type="GO" id="GO:0006000">
    <property type="term" value="P:fructose metabolic process"/>
    <property type="evidence" value="ECO:0007669"/>
    <property type="project" value="TreeGrafter"/>
</dbReference>
<dbReference type="GO" id="GO:0030388">
    <property type="term" value="P:fructose 1,6-bisphosphate metabolic process"/>
    <property type="evidence" value="ECO:0007669"/>
    <property type="project" value="TreeGrafter"/>
</dbReference>
<sequence>MVKNPVFHGRTKHIKIKYHFIREVEAENEVKLVHCKSEDQIADILTKVLPKARFETLRKSLGVSSRNAKEECYVLYEVFSMSFLMEQAGGQAFTGKQRALDLVPTKIHERSPIFLGCYDDVEEIKQLYATEGKKE</sequence>
<accession>A0A6P5ZF73</accession>
<dbReference type="GeneID" id="111300079"/>
<dbReference type="AlphaFoldDB" id="A0A6P5ZF73"/>
<dbReference type="GO" id="GO:0042132">
    <property type="term" value="F:fructose 1,6-bisphosphate 1-phosphatase activity"/>
    <property type="evidence" value="ECO:0007669"/>
    <property type="project" value="TreeGrafter"/>
</dbReference>
<dbReference type="OrthoDB" id="2551793at2759"/>
<name>A0A6P5ZF73_DURZI</name>
<dbReference type="Gene3D" id="3.40.190.80">
    <property type="match status" value="1"/>
</dbReference>
<dbReference type="PANTHER" id="PTHR11556:SF41">
    <property type="entry name" value="FRUCTOSE-1,6-BISPHOSPHATASE, CYTOSOLIC"/>
    <property type="match status" value="1"/>
</dbReference>
<evidence type="ECO:0000313" key="2">
    <source>
        <dbReference type="Proteomes" id="UP000515121"/>
    </source>
</evidence>
<dbReference type="GO" id="GO:0006094">
    <property type="term" value="P:gluconeogenesis"/>
    <property type="evidence" value="ECO:0007669"/>
    <property type="project" value="TreeGrafter"/>
</dbReference>
<dbReference type="SUPFAM" id="SSF56655">
    <property type="entry name" value="Carbohydrate phosphatase"/>
    <property type="match status" value="1"/>
</dbReference>
<feature type="domain" description="Fructose-1-6-bisphosphatase class 1 C-terminal" evidence="1">
    <location>
        <begin position="69"/>
        <end position="128"/>
    </location>
</feature>
<dbReference type="RefSeq" id="XP_022751434.1">
    <property type="nucleotide sequence ID" value="XM_022895699.1"/>
</dbReference>
<dbReference type="KEGG" id="dzi:111300079"/>
<reference evidence="3" key="1">
    <citation type="submission" date="2025-08" db="UniProtKB">
        <authorList>
            <consortium name="RefSeq"/>
        </authorList>
    </citation>
    <scope>IDENTIFICATION</scope>
    <source>
        <tissue evidence="3">Fruit stalk</tissue>
    </source>
</reference>
<dbReference type="Pfam" id="PF18913">
    <property type="entry name" value="FBPase_C"/>
    <property type="match status" value="1"/>
</dbReference>
<gene>
    <name evidence="3" type="primary">LOC111300079</name>
</gene>
<evidence type="ECO:0000313" key="3">
    <source>
        <dbReference type="RefSeq" id="XP_022751434.1"/>
    </source>
</evidence>
<dbReference type="InterPro" id="IPR044015">
    <property type="entry name" value="FBPase_C_dom"/>
</dbReference>
<organism evidence="2 3">
    <name type="scientific">Durio zibethinus</name>
    <name type="common">Durian</name>
    <dbReference type="NCBI Taxonomy" id="66656"/>
    <lineage>
        <taxon>Eukaryota</taxon>
        <taxon>Viridiplantae</taxon>
        <taxon>Streptophyta</taxon>
        <taxon>Embryophyta</taxon>
        <taxon>Tracheophyta</taxon>
        <taxon>Spermatophyta</taxon>
        <taxon>Magnoliopsida</taxon>
        <taxon>eudicotyledons</taxon>
        <taxon>Gunneridae</taxon>
        <taxon>Pentapetalae</taxon>
        <taxon>rosids</taxon>
        <taxon>malvids</taxon>
        <taxon>Malvales</taxon>
        <taxon>Malvaceae</taxon>
        <taxon>Helicteroideae</taxon>
        <taxon>Durio</taxon>
    </lineage>
</organism>
<proteinExistence type="predicted"/>
<dbReference type="CDD" id="cd09272">
    <property type="entry name" value="RNase_HI_RT_Ty1"/>
    <property type="match status" value="1"/>
</dbReference>
<dbReference type="GO" id="GO:0005986">
    <property type="term" value="P:sucrose biosynthetic process"/>
    <property type="evidence" value="ECO:0007669"/>
    <property type="project" value="TreeGrafter"/>
</dbReference>
<dbReference type="Proteomes" id="UP000515121">
    <property type="component" value="Unplaced"/>
</dbReference>
<evidence type="ECO:0000259" key="1">
    <source>
        <dbReference type="Pfam" id="PF18913"/>
    </source>
</evidence>
<keyword evidence="2" id="KW-1185">Reference proteome</keyword>
<protein>
    <submittedName>
        <fullName evidence="3">Fructose-1,6-bisphosphatase 1-like</fullName>
    </submittedName>
</protein>
<dbReference type="GO" id="GO:0005829">
    <property type="term" value="C:cytosol"/>
    <property type="evidence" value="ECO:0007669"/>
    <property type="project" value="TreeGrafter"/>
</dbReference>
<dbReference type="GO" id="GO:0006002">
    <property type="term" value="P:fructose 6-phosphate metabolic process"/>
    <property type="evidence" value="ECO:0007669"/>
    <property type="project" value="TreeGrafter"/>
</dbReference>